<dbReference type="InterPro" id="IPR007111">
    <property type="entry name" value="NACHT_NTPase"/>
</dbReference>
<dbReference type="OrthoDB" id="1577640at2759"/>
<dbReference type="SUPFAM" id="SSF52540">
    <property type="entry name" value="P-loop containing nucleoside triphosphate hydrolases"/>
    <property type="match status" value="1"/>
</dbReference>
<dbReference type="InParanoid" id="Q5B2R2"/>
<dbReference type="Proteomes" id="UP000000560">
    <property type="component" value="Chromosome V"/>
</dbReference>
<feature type="region of interest" description="Disordered" evidence="4">
    <location>
        <begin position="1146"/>
        <end position="1240"/>
    </location>
</feature>
<accession>Q5B2R2</accession>
<feature type="repeat" description="ANK" evidence="3">
    <location>
        <begin position="1035"/>
        <end position="1067"/>
    </location>
</feature>
<dbReference type="Pfam" id="PF22939">
    <property type="entry name" value="WHD_GPIID"/>
    <property type="match status" value="1"/>
</dbReference>
<reference evidence="7" key="1">
    <citation type="journal article" date="2005" name="Nature">
        <title>Sequencing of Aspergillus nidulans and comparative analysis with A. fumigatus and A. oryzae.</title>
        <authorList>
            <person name="Galagan J.E."/>
            <person name="Calvo S.E."/>
            <person name="Cuomo C."/>
            <person name="Ma L.J."/>
            <person name="Wortman J.R."/>
            <person name="Batzoglou S."/>
            <person name="Lee S.I."/>
            <person name="Basturkmen M."/>
            <person name="Spevak C.C."/>
            <person name="Clutterbuck J."/>
            <person name="Kapitonov V."/>
            <person name="Jurka J."/>
            <person name="Scazzocchio C."/>
            <person name="Farman M."/>
            <person name="Butler J."/>
            <person name="Purcell S."/>
            <person name="Harris S."/>
            <person name="Braus G.H."/>
            <person name="Draht O."/>
            <person name="Busch S."/>
            <person name="D'Enfert C."/>
            <person name="Bouchier C."/>
            <person name="Goldman G.H."/>
            <person name="Bell-Pedersen D."/>
            <person name="Griffiths-Jones S."/>
            <person name="Doonan J.H."/>
            <person name="Yu J."/>
            <person name="Vienken K."/>
            <person name="Pain A."/>
            <person name="Freitag M."/>
            <person name="Selker E.U."/>
            <person name="Archer D.B."/>
            <person name="Penalva M.A."/>
            <person name="Oakley B.R."/>
            <person name="Momany M."/>
            <person name="Tanaka T."/>
            <person name="Kumagai T."/>
            <person name="Asai K."/>
            <person name="Machida M."/>
            <person name="Nierman W.C."/>
            <person name="Denning D.W."/>
            <person name="Caddick M."/>
            <person name="Hynes M."/>
            <person name="Paoletti M."/>
            <person name="Fischer R."/>
            <person name="Miller B."/>
            <person name="Dyer P."/>
            <person name="Sachs M.S."/>
            <person name="Osmani S.A."/>
            <person name="Birren B.W."/>
        </authorList>
    </citation>
    <scope>NUCLEOTIDE SEQUENCE [LARGE SCALE GENOMIC DNA]</scope>
    <source>
        <strain evidence="7">FGSC A4 / ATCC 38163 / CBS 112.46 / NRRL 194 / M139</strain>
    </source>
</reference>
<keyword evidence="1" id="KW-0677">Repeat</keyword>
<evidence type="ECO:0000313" key="6">
    <source>
        <dbReference type="EMBL" id="CBF81003.1"/>
    </source>
</evidence>
<protein>
    <submittedName>
        <fullName evidence="6">NACHT and Ankyrin domain protein (AFU_orthologue AFUA_6G07030)</fullName>
    </submittedName>
</protein>
<dbReference type="RefSeq" id="XP_662772.1">
    <property type="nucleotide sequence ID" value="XM_657680.1"/>
</dbReference>
<organism evidence="6 7">
    <name type="scientific">Emericella nidulans (strain FGSC A4 / ATCC 38163 / CBS 112.46 / NRRL 194 / M139)</name>
    <name type="common">Aspergillus nidulans</name>
    <dbReference type="NCBI Taxonomy" id="227321"/>
    <lineage>
        <taxon>Eukaryota</taxon>
        <taxon>Fungi</taxon>
        <taxon>Dikarya</taxon>
        <taxon>Ascomycota</taxon>
        <taxon>Pezizomycotina</taxon>
        <taxon>Eurotiomycetes</taxon>
        <taxon>Eurotiomycetidae</taxon>
        <taxon>Eurotiales</taxon>
        <taxon>Aspergillaceae</taxon>
        <taxon>Aspergillus</taxon>
        <taxon>Aspergillus subgen. Nidulantes</taxon>
    </lineage>
</organism>
<feature type="compositionally biased region" description="Low complexity" evidence="4">
    <location>
        <begin position="1178"/>
        <end position="1198"/>
    </location>
</feature>
<dbReference type="PROSITE" id="PS50837">
    <property type="entry name" value="NACHT"/>
    <property type="match status" value="1"/>
</dbReference>
<feature type="repeat" description="ANK" evidence="3">
    <location>
        <begin position="1000"/>
        <end position="1034"/>
    </location>
</feature>
<dbReference type="Gene3D" id="3.40.50.300">
    <property type="entry name" value="P-loop containing nucleotide triphosphate hydrolases"/>
    <property type="match status" value="1"/>
</dbReference>
<dbReference type="InterPro" id="IPR036770">
    <property type="entry name" value="Ankyrin_rpt-contain_sf"/>
</dbReference>
<dbReference type="HOGENOM" id="CLU_000288_34_23_1"/>
<feature type="repeat" description="ANK" evidence="3">
    <location>
        <begin position="855"/>
        <end position="887"/>
    </location>
</feature>
<dbReference type="PANTHER" id="PTHR24198">
    <property type="entry name" value="ANKYRIN REPEAT AND PROTEIN KINASE DOMAIN-CONTAINING PROTEIN"/>
    <property type="match status" value="1"/>
</dbReference>
<accession>C8VF39</accession>
<dbReference type="Pfam" id="PF12796">
    <property type="entry name" value="Ank_2"/>
    <property type="match status" value="3"/>
</dbReference>
<feature type="domain" description="NACHT" evidence="5">
    <location>
        <begin position="211"/>
        <end position="349"/>
    </location>
</feature>
<keyword evidence="2 3" id="KW-0040">ANK repeat</keyword>
<feature type="repeat" description="ANK" evidence="3">
    <location>
        <begin position="688"/>
        <end position="720"/>
    </location>
</feature>
<dbReference type="PROSITE" id="PS50297">
    <property type="entry name" value="ANK_REP_REGION"/>
    <property type="match status" value="7"/>
</dbReference>
<dbReference type="PROSITE" id="PS50088">
    <property type="entry name" value="ANK_REPEAT"/>
    <property type="match status" value="9"/>
</dbReference>
<feature type="compositionally biased region" description="Low complexity" evidence="4">
    <location>
        <begin position="1254"/>
        <end position="1277"/>
    </location>
</feature>
<dbReference type="PANTHER" id="PTHR24198:SF165">
    <property type="entry name" value="ANKYRIN REPEAT-CONTAINING PROTEIN-RELATED"/>
    <property type="match status" value="1"/>
</dbReference>
<dbReference type="GeneID" id="2871461"/>
<dbReference type="Pfam" id="PF24883">
    <property type="entry name" value="NPHP3_N"/>
    <property type="match status" value="1"/>
</dbReference>
<dbReference type="InterPro" id="IPR002110">
    <property type="entry name" value="Ankyrin_rpt"/>
</dbReference>
<proteinExistence type="predicted"/>
<evidence type="ECO:0000256" key="2">
    <source>
        <dbReference type="ARBA" id="ARBA00023043"/>
    </source>
</evidence>
<feature type="repeat" description="ANK" evidence="3">
    <location>
        <begin position="822"/>
        <end position="854"/>
    </location>
</feature>
<dbReference type="EMBL" id="BN001305">
    <property type="protein sequence ID" value="CBF81003.1"/>
    <property type="molecule type" value="Genomic_DNA"/>
</dbReference>
<feature type="repeat" description="ANK" evidence="3">
    <location>
        <begin position="721"/>
        <end position="753"/>
    </location>
</feature>
<evidence type="ECO:0000259" key="5">
    <source>
        <dbReference type="PROSITE" id="PS50837"/>
    </source>
</evidence>
<feature type="region of interest" description="Disordered" evidence="4">
    <location>
        <begin position="1254"/>
        <end position="1294"/>
    </location>
</feature>
<dbReference type="InterPro" id="IPR056884">
    <property type="entry name" value="NPHP3-like_N"/>
</dbReference>
<feature type="repeat" description="ANK" evidence="3">
    <location>
        <begin position="754"/>
        <end position="787"/>
    </location>
</feature>
<feature type="repeat" description="ANK" evidence="3">
    <location>
        <begin position="789"/>
        <end position="821"/>
    </location>
</feature>
<dbReference type="Gene3D" id="1.25.40.20">
    <property type="entry name" value="Ankyrin repeat-containing domain"/>
    <property type="match status" value="3"/>
</dbReference>
<keyword evidence="7" id="KW-1185">Reference proteome</keyword>
<dbReference type="SUPFAM" id="SSF48403">
    <property type="entry name" value="Ankyrin repeat"/>
    <property type="match status" value="2"/>
</dbReference>
<name>Q5B2R2_EMENI</name>
<evidence type="ECO:0000256" key="3">
    <source>
        <dbReference type="PROSITE-ProRule" id="PRU00023"/>
    </source>
</evidence>
<feature type="compositionally biased region" description="Polar residues" evidence="4">
    <location>
        <begin position="1213"/>
        <end position="1239"/>
    </location>
</feature>
<evidence type="ECO:0000256" key="4">
    <source>
        <dbReference type="SAM" id="MobiDB-lite"/>
    </source>
</evidence>
<feature type="repeat" description="ANK" evidence="3">
    <location>
        <begin position="953"/>
        <end position="995"/>
    </location>
</feature>
<dbReference type="KEGG" id="ani:ANIA_05168"/>
<sequence>MAEVQALRGQLTQAAGSARVVVRCLNGSRDLQESSQRAIMLLVDALDSIYRLKDQIGDDENKDNKYLIEPHRLVALAEILERFTSTMKSMELYFQPGGVGVTYYRKHLLERTFLERLEQYKVMLLLSMQPDSSERSFLDKKIRASLRSGGEVESGPKVDLQFEDRVLGITSQLTTENFIMLADLCNRRLKGTGQWIFDDEQYKRWLLGSTKTLYCVGPPGAGKTFLAASIIDSLQRTFTSPDVATVFIFCQDERQKEQSTLDILQNILAQLVYRKRSLSYASSSLYHSESLMKVKASPKVYQNAIRAEVDRFSKVFFIIDGLDMLSDKERLLGRLQKLPDQVQLLVTLREVSQASNSPRVTVLAPSTDLQLYAISRIESDASLVDLLKRKSSPQMYHDVVSMVAEKSHGVYVSILLPLTSLLFANMTSFLLAKIHLDLLARYTEKSLFERALVHLPQSLSEAYGEAMKQVVSQGPKAASYVYWTLYALRPLTVGELKSATSSTDSPANDQFMSFEHSLQTQSAGILTVDAVSGTVRFVHRTAKEYLIGTPSRVFFPSAQKDIAEVCLTAITPDEVVDDCYYNGGNPPRSSGSGFLSYAAMYWGFHAREVHEDEQTIQVLIKTFLNKLLWRRPPLQVLTNEPMIPSELGLGKYPQDWTALHILAYFGIVSRCRRLIAQGGRIDAGDNSFRLTPLHCAASRGHSDMVEFLLDNGADGNAIARDGSTALHLATQYGQRKVMKLLLHRPVNAQIANLEGATSLQLAVKTEADEATVPLLIKNKVDVNTRNIRTGDTALHLAIEWRRPRIVLYLLDKGASIDMTNENGFTPLQLAVKVDNCEAISVLLQRRANIEARSLSGLTALQIAAYEEHWVAFDLLIIGGADINAWNKEGESLIHEQARKATSPAIAAKLLDQGANIEAFTAKGLTPLHCAALESNKTIIALNYGASVHTVSNEGWTPLHQAVYVGTGAPDHEFPQIAEYIHLLVSRGADINARLQSPASNSETSLHLAITAIVTRPDLVQLLIQCGADINAPTADGKTPLHLAAERGRESIFRILYDAGADMSLEVPDSAKADDGHDGTGVGRTAYDIALSNPFGRHWFESDGKLKPVVKEVKRKDSVETLIDEDEFHGEGEGDSNAVIIEDKAGEGSATEAVERPQEPLPSDNATPNPVFAPRKSVSRSGSLSGSIRSSSALGRSIAQHPRSNSIGGVLSPASYSDSASPFPTLQNINQKTGSRTWKGNRSFDREAWGQLENGVSVSRSGSGSASVSGSGEWAGSGDCDGDGDVQSLNEKHEPVSFVQNETPYVIV</sequence>
<dbReference type="InterPro" id="IPR027417">
    <property type="entry name" value="P-loop_NTPase"/>
</dbReference>
<dbReference type="InterPro" id="IPR054471">
    <property type="entry name" value="GPIID_WHD"/>
</dbReference>
<reference evidence="7" key="2">
    <citation type="journal article" date="2009" name="Fungal Genet. Biol.">
        <title>The 2008 update of the Aspergillus nidulans genome annotation: a community effort.</title>
        <authorList>
            <person name="Wortman J.R."/>
            <person name="Gilsenan J.M."/>
            <person name="Joardar V."/>
            <person name="Deegan J."/>
            <person name="Clutterbuck J."/>
            <person name="Andersen M.R."/>
            <person name="Archer D."/>
            <person name="Bencina M."/>
            <person name="Braus G."/>
            <person name="Coutinho P."/>
            <person name="von Dohren H."/>
            <person name="Doonan J."/>
            <person name="Driessen A.J."/>
            <person name="Durek P."/>
            <person name="Espeso E."/>
            <person name="Fekete E."/>
            <person name="Flipphi M."/>
            <person name="Estrada C.G."/>
            <person name="Geysens S."/>
            <person name="Goldman G."/>
            <person name="de Groot P.W."/>
            <person name="Hansen K."/>
            <person name="Harris S.D."/>
            <person name="Heinekamp T."/>
            <person name="Helmstaedt K."/>
            <person name="Henrissat B."/>
            <person name="Hofmann G."/>
            <person name="Homan T."/>
            <person name="Horio T."/>
            <person name="Horiuchi H."/>
            <person name="James S."/>
            <person name="Jones M."/>
            <person name="Karaffa L."/>
            <person name="Karanyi Z."/>
            <person name="Kato M."/>
            <person name="Keller N."/>
            <person name="Kelly D.E."/>
            <person name="Kiel J.A."/>
            <person name="Kim J.M."/>
            <person name="van der Klei I.J."/>
            <person name="Klis F.M."/>
            <person name="Kovalchuk A."/>
            <person name="Krasevec N."/>
            <person name="Kubicek C.P."/>
            <person name="Liu B."/>
            <person name="Maccabe A."/>
            <person name="Meyer V."/>
            <person name="Mirabito P."/>
            <person name="Miskei M."/>
            <person name="Mos M."/>
            <person name="Mullins J."/>
            <person name="Nelson D.R."/>
            <person name="Nielsen J."/>
            <person name="Oakley B.R."/>
            <person name="Osmani S.A."/>
            <person name="Pakula T."/>
            <person name="Paszewski A."/>
            <person name="Paulsen I."/>
            <person name="Pilsyk S."/>
            <person name="Pocsi I."/>
            <person name="Punt P.J."/>
            <person name="Ram A.F."/>
            <person name="Ren Q."/>
            <person name="Robellet X."/>
            <person name="Robson G."/>
            <person name="Seiboth B."/>
            <person name="van Solingen P."/>
            <person name="Specht T."/>
            <person name="Sun J."/>
            <person name="Taheri-Talesh N."/>
            <person name="Takeshita N."/>
            <person name="Ussery D."/>
            <person name="vanKuyk P.A."/>
            <person name="Visser H."/>
            <person name="van de Vondervoort P.J."/>
            <person name="de Vries R.P."/>
            <person name="Walton J."/>
            <person name="Xiang X."/>
            <person name="Xiong Y."/>
            <person name="Zeng A.P."/>
            <person name="Brandt B.W."/>
            <person name="Cornell M.J."/>
            <person name="van den Hondel C.A."/>
            <person name="Visser J."/>
            <person name="Oliver S.G."/>
            <person name="Turner G."/>
        </authorList>
    </citation>
    <scope>GENOME REANNOTATION</scope>
    <source>
        <strain evidence="7">FGSC A4 / ATCC 38163 / CBS 112.46 / NRRL 194 / M139</strain>
    </source>
</reference>
<evidence type="ECO:0000256" key="1">
    <source>
        <dbReference type="ARBA" id="ARBA00022737"/>
    </source>
</evidence>
<evidence type="ECO:0000313" key="7">
    <source>
        <dbReference type="Proteomes" id="UP000000560"/>
    </source>
</evidence>
<dbReference type="OMA" id="WTLYALR"/>
<dbReference type="PRINTS" id="PR01415">
    <property type="entry name" value="ANKYRIN"/>
</dbReference>
<dbReference type="SMART" id="SM00248">
    <property type="entry name" value="ANK"/>
    <property type="match status" value="12"/>
</dbReference>
<dbReference type="eggNOG" id="KOG4177">
    <property type="taxonomic scope" value="Eukaryota"/>
</dbReference>
<gene>
    <name evidence="6" type="ORF">ANIA_05168</name>
</gene>